<sequence>MRIAVFTFIVAAIGILYYVFVDDRHYKRWDVSTMKNWLDTHAVPYKPESSAKDLRHLVGEYMEAMKPNYEEWSTSELKDYLNMKEASAVYHGKKGLHKAEKQVNKAVDDTKSAANRVKDYASDKTKEGKESIFDSWNDSQLKKFLERHGALSKKETSKLDALSPSALREKAHDVYKKASGKFGDAEDWVFESWTDSDLKNWLDEHKVHIGKKEVPRESLVKKVKHGLTHPGQTLKDSFAAAREEVEEDVHSTKAFVEKEMSGFNHFLSRFWSYSRLKKFLDMHGVPTIQLTEKDRLLARIRRLEYKTSKNAEHAGKKVADKMRSATSQAKEKAGDMVENAKSGVKHFADETVIGKWQDSKLKSFLDARGIPVPQPSTKDELIALVRRNLYKLPLSSWNIDFDKVSSNDLSAWIKKYKSHYTGKLHPSQDREHLVQNARNIYGALVEKGDNIFNEASKAIRHVAVGYSKWSDDDLKSALKEYGEKVHEPFDRDEAIRRLSRNDYVYSFHHAEPHFAMFGKLKGLMSKMFGLLTGSHHNGKRNSKVISSKVPVVVITATTTVK</sequence>
<dbReference type="PANTHER" id="PTHR47372">
    <property type="entry name" value="DAUER UP-REGULATED-RELATED"/>
    <property type="match status" value="1"/>
</dbReference>
<dbReference type="JaponicusDB" id="SJAG_03837">
    <property type="gene designation" value="ish1"/>
</dbReference>
<dbReference type="GeneID" id="7050476"/>
<dbReference type="EMBL" id="KE651167">
    <property type="protein sequence ID" value="EEB08672.1"/>
    <property type="molecule type" value="Genomic_DNA"/>
</dbReference>
<reference evidence="1 3" key="1">
    <citation type="journal article" date="2011" name="Science">
        <title>Comparative functional genomics of the fission yeasts.</title>
        <authorList>
            <person name="Rhind N."/>
            <person name="Chen Z."/>
            <person name="Yassour M."/>
            <person name="Thompson D.A."/>
            <person name="Haas B.J."/>
            <person name="Habib N."/>
            <person name="Wapinski I."/>
            <person name="Roy S."/>
            <person name="Lin M.F."/>
            <person name="Heiman D.I."/>
            <person name="Young S.K."/>
            <person name="Furuya K."/>
            <person name="Guo Y."/>
            <person name="Pidoux A."/>
            <person name="Chen H.M."/>
            <person name="Robbertse B."/>
            <person name="Goldberg J.M."/>
            <person name="Aoki K."/>
            <person name="Bayne E.H."/>
            <person name="Berlin A.M."/>
            <person name="Desjardins C.A."/>
            <person name="Dobbs E."/>
            <person name="Dukaj L."/>
            <person name="Fan L."/>
            <person name="FitzGerald M.G."/>
            <person name="French C."/>
            <person name="Gujja S."/>
            <person name="Hansen K."/>
            <person name="Keifenheim D."/>
            <person name="Levin J.Z."/>
            <person name="Mosher R.A."/>
            <person name="Mueller C.A."/>
            <person name="Pfiffner J."/>
            <person name="Priest M."/>
            <person name="Russ C."/>
            <person name="Smialowska A."/>
            <person name="Swoboda P."/>
            <person name="Sykes S.M."/>
            <person name="Vaughn M."/>
            <person name="Vengrova S."/>
            <person name="Yoder R."/>
            <person name="Zeng Q."/>
            <person name="Allshire R."/>
            <person name="Baulcombe D."/>
            <person name="Birren B.W."/>
            <person name="Brown W."/>
            <person name="Ekwall K."/>
            <person name="Kellis M."/>
            <person name="Leatherwood J."/>
            <person name="Levin H."/>
            <person name="Margalit H."/>
            <person name="Martienssen R."/>
            <person name="Nieduszynski C.A."/>
            <person name="Spatafora J.W."/>
            <person name="Friedman N."/>
            <person name="Dalgaard J.Z."/>
            <person name="Baumann P."/>
            <person name="Niki H."/>
            <person name="Regev A."/>
            <person name="Nusbaum C."/>
        </authorList>
    </citation>
    <scope>NUCLEOTIDE SEQUENCE [LARGE SCALE GENOMIC DNA]</scope>
    <source>
        <strain evidence="3">yFS275 / FY16936</strain>
    </source>
</reference>
<dbReference type="HOGENOM" id="CLU_402333_0_0_1"/>
<dbReference type="RefSeq" id="XP_002174965.1">
    <property type="nucleotide sequence ID" value="XM_002174929.2"/>
</dbReference>
<proteinExistence type="predicted"/>
<keyword evidence="3" id="KW-1185">Reference proteome</keyword>
<dbReference type="Proteomes" id="UP000001744">
    <property type="component" value="Unassembled WGS sequence"/>
</dbReference>
<dbReference type="Pfam" id="PF10281">
    <property type="entry name" value="Ish1"/>
    <property type="match status" value="2"/>
</dbReference>
<dbReference type="STRING" id="402676.B6K568"/>
<accession>B6K568</accession>
<gene>
    <name evidence="2" type="primary">ish1</name>
    <name evidence="1" type="ORF">SJAG_03837</name>
</gene>
<dbReference type="eggNOG" id="ENOG502RNIV">
    <property type="taxonomic scope" value="Eukaryota"/>
</dbReference>
<protein>
    <submittedName>
        <fullName evidence="1">LEA domain-containing protein</fullName>
    </submittedName>
</protein>
<dbReference type="AlphaFoldDB" id="B6K568"/>
<dbReference type="VEuPathDB" id="FungiDB:SJAG_03837"/>
<evidence type="ECO:0000313" key="1">
    <source>
        <dbReference type="EMBL" id="EEB08672.1"/>
    </source>
</evidence>
<evidence type="ECO:0000313" key="3">
    <source>
        <dbReference type="Proteomes" id="UP000001744"/>
    </source>
</evidence>
<dbReference type="InterPro" id="IPR018803">
    <property type="entry name" value="Ish1/Msc1-like"/>
</dbReference>
<organism evidence="1 3">
    <name type="scientific">Schizosaccharomyces japonicus (strain yFS275 / FY16936)</name>
    <name type="common">Fission yeast</name>
    <dbReference type="NCBI Taxonomy" id="402676"/>
    <lineage>
        <taxon>Eukaryota</taxon>
        <taxon>Fungi</taxon>
        <taxon>Dikarya</taxon>
        <taxon>Ascomycota</taxon>
        <taxon>Taphrinomycotina</taxon>
        <taxon>Schizosaccharomycetes</taxon>
        <taxon>Schizosaccharomycetales</taxon>
        <taxon>Schizosaccharomycetaceae</taxon>
        <taxon>Schizosaccharomyces</taxon>
    </lineage>
</organism>
<dbReference type="PANTHER" id="PTHR47372:SF11">
    <property type="entry name" value="RE19971P"/>
    <property type="match status" value="1"/>
</dbReference>
<dbReference type="OrthoDB" id="2527403at2759"/>
<dbReference type="OMA" id="WTFDTWN"/>
<evidence type="ECO:0000313" key="2">
    <source>
        <dbReference type="JaponicusDB" id="SJAG_03837"/>
    </source>
</evidence>
<name>B6K568_SCHJY</name>